<reference evidence="3" key="1">
    <citation type="submission" date="2022-10" db="EMBL/GenBank/DDBJ databases">
        <title>Mechanism of multi-heavy metal repair in Cytobacillus Firmus M7.</title>
        <authorList>
            <person name="Li X."/>
            <person name="Yu C."/>
        </authorList>
    </citation>
    <scope>NUCLEOTIDE SEQUENCE</scope>
    <source>
        <strain evidence="3">M7</strain>
    </source>
</reference>
<dbReference type="EMBL" id="CP107027">
    <property type="protein sequence ID" value="UYG95217.1"/>
    <property type="molecule type" value="Genomic_DNA"/>
</dbReference>
<accession>A0AA46PR11</accession>
<name>A0AA46PR11_CYTFI</name>
<keyword evidence="2" id="KW-0732">Signal</keyword>
<feature type="region of interest" description="Disordered" evidence="1">
    <location>
        <begin position="43"/>
        <end position="203"/>
    </location>
</feature>
<evidence type="ECO:0000313" key="4">
    <source>
        <dbReference type="Proteomes" id="UP001163104"/>
    </source>
</evidence>
<proteinExistence type="predicted"/>
<feature type="compositionally biased region" description="Basic and acidic residues" evidence="1">
    <location>
        <begin position="45"/>
        <end position="59"/>
    </location>
</feature>
<feature type="compositionally biased region" description="Low complexity" evidence="1">
    <location>
        <begin position="116"/>
        <end position="132"/>
    </location>
</feature>
<feature type="compositionally biased region" description="Basic and acidic residues" evidence="1">
    <location>
        <begin position="180"/>
        <end position="203"/>
    </location>
</feature>
<feature type="signal peptide" evidence="2">
    <location>
        <begin position="1"/>
        <end position="21"/>
    </location>
</feature>
<sequence length="203" mass="21033">MKSPAKGALVMVIAGAITFSAANGILKATELFSAENSSVLTGIQKKSEGYRQLDNKAETKTVSVKNKVKQKTEENTPSSAKSPKKGESNKAIAAVQTDTEISSRKPAAKPVIKTESVSAKKPSAPEPASASSGNKTTSEPAKPVTSPKDSQAPASGTGGNSTASPAEKVLNHGQQVSQTAKEKAESRRVEKGNENKDSNGKNL</sequence>
<feature type="chain" id="PRO_5041330222" evidence="2">
    <location>
        <begin position="22"/>
        <end position="203"/>
    </location>
</feature>
<feature type="compositionally biased region" description="Polar residues" evidence="1">
    <location>
        <begin position="147"/>
        <end position="164"/>
    </location>
</feature>
<evidence type="ECO:0000256" key="1">
    <source>
        <dbReference type="SAM" id="MobiDB-lite"/>
    </source>
</evidence>
<gene>
    <name evidence="3" type="ORF">OD459_24040</name>
</gene>
<protein>
    <submittedName>
        <fullName evidence="3">Uncharacterized protein</fullName>
    </submittedName>
</protein>
<dbReference type="AlphaFoldDB" id="A0AA46PR11"/>
<organism evidence="3 4">
    <name type="scientific">Cytobacillus firmus</name>
    <name type="common">Bacillus firmus</name>
    <dbReference type="NCBI Taxonomy" id="1399"/>
    <lineage>
        <taxon>Bacteria</taxon>
        <taxon>Bacillati</taxon>
        <taxon>Bacillota</taxon>
        <taxon>Bacilli</taxon>
        <taxon>Bacillales</taxon>
        <taxon>Bacillaceae</taxon>
        <taxon>Cytobacillus</taxon>
    </lineage>
</organism>
<dbReference type="Proteomes" id="UP001163104">
    <property type="component" value="Chromosome"/>
</dbReference>
<evidence type="ECO:0000313" key="3">
    <source>
        <dbReference type="EMBL" id="UYG95217.1"/>
    </source>
</evidence>
<evidence type="ECO:0000256" key="2">
    <source>
        <dbReference type="SAM" id="SignalP"/>
    </source>
</evidence>
<dbReference type="RefSeq" id="WP_048011852.1">
    <property type="nucleotide sequence ID" value="NZ_CP107027.1"/>
</dbReference>